<dbReference type="InterPro" id="IPR036259">
    <property type="entry name" value="MFS_trans_sf"/>
</dbReference>
<reference evidence="9" key="1">
    <citation type="submission" date="2020-01" db="EMBL/GenBank/DDBJ databases">
        <authorList>
            <person name="Feng Z.H.Z."/>
        </authorList>
    </citation>
    <scope>NUCLEOTIDE SEQUENCE</scope>
    <source>
        <strain evidence="9">CBS107.38</strain>
    </source>
</reference>
<feature type="non-terminal residue" evidence="9">
    <location>
        <position position="1"/>
    </location>
</feature>
<dbReference type="Gene3D" id="1.20.1250.20">
    <property type="entry name" value="MFS general substrate transporter like domains"/>
    <property type="match status" value="1"/>
</dbReference>
<reference evidence="9" key="2">
    <citation type="submission" date="2020-08" db="EMBL/GenBank/DDBJ databases">
        <title>Draft Genome Sequence of Cumin Blight Pathogen Alternaria burnsii.</title>
        <authorList>
            <person name="Feng Z."/>
        </authorList>
    </citation>
    <scope>NUCLEOTIDE SEQUENCE</scope>
    <source>
        <strain evidence="9">CBS107.38</strain>
    </source>
</reference>
<evidence type="ECO:0000256" key="3">
    <source>
        <dbReference type="ARBA" id="ARBA00022692"/>
    </source>
</evidence>
<dbReference type="Pfam" id="PF07690">
    <property type="entry name" value="MFS_1"/>
    <property type="match status" value="1"/>
</dbReference>
<dbReference type="GO" id="GO:0016020">
    <property type="term" value="C:membrane"/>
    <property type="evidence" value="ECO:0007669"/>
    <property type="project" value="UniProtKB-SubCell"/>
</dbReference>
<dbReference type="InterPro" id="IPR049326">
    <property type="entry name" value="Rhodopsin_dom_fungi"/>
</dbReference>
<dbReference type="SUPFAM" id="SSF103473">
    <property type="entry name" value="MFS general substrate transporter"/>
    <property type="match status" value="1"/>
</dbReference>
<feature type="compositionally biased region" description="Low complexity" evidence="6">
    <location>
        <begin position="1"/>
        <end position="24"/>
    </location>
</feature>
<dbReference type="GeneID" id="62204501"/>
<evidence type="ECO:0000256" key="7">
    <source>
        <dbReference type="SAM" id="Phobius"/>
    </source>
</evidence>
<keyword evidence="3 7" id="KW-0812">Transmembrane</keyword>
<organism evidence="9 10">
    <name type="scientific">Alternaria burnsii</name>
    <dbReference type="NCBI Taxonomy" id="1187904"/>
    <lineage>
        <taxon>Eukaryota</taxon>
        <taxon>Fungi</taxon>
        <taxon>Dikarya</taxon>
        <taxon>Ascomycota</taxon>
        <taxon>Pezizomycotina</taxon>
        <taxon>Dothideomycetes</taxon>
        <taxon>Pleosporomycetidae</taxon>
        <taxon>Pleosporales</taxon>
        <taxon>Pleosporineae</taxon>
        <taxon>Pleosporaceae</taxon>
        <taxon>Alternaria</taxon>
        <taxon>Alternaria sect. Alternaria</taxon>
    </lineage>
</organism>
<comment type="caution">
    <text evidence="9">The sequence shown here is derived from an EMBL/GenBank/DDBJ whole genome shotgun (WGS) entry which is preliminary data.</text>
</comment>
<feature type="transmembrane region" description="Helical" evidence="7">
    <location>
        <begin position="766"/>
        <end position="786"/>
    </location>
</feature>
<dbReference type="PANTHER" id="PTHR43791">
    <property type="entry name" value="PERMEASE-RELATED"/>
    <property type="match status" value="1"/>
</dbReference>
<sequence>MASRTSTPSRSRSSSNSSSSSDTTMIDAPPQSPSRPARLRNPSHSAALPTPTVLQAHNDETQLDPSFSLLLSLPRELRDRVYTYALVSSNPFLWPTTAPESLPSKTRSINVSLLRTNKQVHSEAVDILYSQNKFLFTHPSDCNVFRVITSPASVNIQSVYFRIKDKDLGLWTPYLGSKSGERSLRGDLPKLRSLWHGGFVGPVGGVQGGATPYGVHVALQQQTQHVVNQLLTNTQIVGGAGGHAHATGNANQIPPPPPPAPAMPFPQFMQGSLGLGGHAHHHHQVHPIPHAHGQHNYPPNPSPLAQHLQQGEISIPVQQTPLTVSGVNGPDPHRLYSAFIRSNRFKLVVESLCLQLSDVLNPKITGPLERKSSSKFSTTTDSTSSNPITEIKIVCASTPGKRQVERLLSNFPDELVLDPVTQDARTRFRKMHGVEVSLEFNGLSSTHQEMVVAAAWDIDLQPPPIGTGTTKCFSGDTFDAIGLFDGIVNISTDFLALAPVNLIRKLQMPLCMPLSLVAVLSLGICAAVAGIVRQLSSSQFGVPKPYIYDTHSIWNLIELDMGDGMYPARNLLMEQQIERGKRPFYKKAALASKAMAATQQPEKTAASHPSPHHDPESGATPMSTDKDIAIDLVGEHAQDIDPGIEAKVLRKIDLFLIPAMIVGYGLVYYDKAILGSAALFGMTADLSLSVVTNASTTPPTVSTTRLSWATSLFYFGMLAGLYPLTFALQRFNLGRILGAVVLLWSLICMLTAAVTTHEGLFAQRFFLGFVESIIPTGFMTIISSYYTQREQSIRQSWWFSSTGLFTIIGGALNYGFAQITSGSLRRWQYIYLLAGCLTFLFGIWCFFIPNSCAEAWFLTPHERVVAVERLRKGATGVRCQKIKTYQLREAATDVKFYLIFLLMASAYTVNGAVSGFGPLIVNTFGWSTLASILWQFPLGLICLEKGKHYPRLWTGLIICYCITITSAVALYAVLARENKKRDALAIDEEERDKLAFMDLTDKENMYF</sequence>
<dbReference type="GO" id="GO:0022857">
    <property type="term" value="F:transmembrane transporter activity"/>
    <property type="evidence" value="ECO:0007669"/>
    <property type="project" value="InterPro"/>
</dbReference>
<feature type="transmembrane region" description="Helical" evidence="7">
    <location>
        <begin position="829"/>
        <end position="848"/>
    </location>
</feature>
<feature type="transmembrane region" description="Helical" evidence="7">
    <location>
        <begin position="798"/>
        <end position="817"/>
    </location>
</feature>
<feature type="domain" description="Rhodopsin" evidence="8">
    <location>
        <begin position="453"/>
        <end position="562"/>
    </location>
</feature>
<keyword evidence="10" id="KW-1185">Reference proteome</keyword>
<feature type="transmembrane region" description="Helical" evidence="7">
    <location>
        <begin position="896"/>
        <end position="917"/>
    </location>
</feature>
<feature type="region of interest" description="Disordered" evidence="6">
    <location>
        <begin position="241"/>
        <end position="265"/>
    </location>
</feature>
<keyword evidence="2" id="KW-0813">Transport</keyword>
<feature type="transmembrane region" description="Helical" evidence="7">
    <location>
        <begin position="652"/>
        <end position="669"/>
    </location>
</feature>
<name>A0A8H7B398_9PLEO</name>
<evidence type="ECO:0000259" key="8">
    <source>
        <dbReference type="Pfam" id="PF20684"/>
    </source>
</evidence>
<gene>
    <name evidence="9" type="ORF">GT037_006276</name>
</gene>
<protein>
    <submittedName>
        <fullName evidence="9">Allantoate transport protein</fullName>
    </submittedName>
</protein>
<dbReference type="InterPro" id="IPR011701">
    <property type="entry name" value="MFS"/>
</dbReference>
<dbReference type="PANTHER" id="PTHR43791:SF55">
    <property type="entry name" value="TRANSPORTER, PUTATIVE (AFU_ORTHOLOGUE AFUA_6G01820)-RELATED"/>
    <property type="match status" value="1"/>
</dbReference>
<dbReference type="AlphaFoldDB" id="A0A8H7B398"/>
<evidence type="ECO:0000256" key="5">
    <source>
        <dbReference type="ARBA" id="ARBA00023136"/>
    </source>
</evidence>
<feature type="transmembrane region" description="Helical" evidence="7">
    <location>
        <begin position="736"/>
        <end position="754"/>
    </location>
</feature>
<dbReference type="Pfam" id="PF20684">
    <property type="entry name" value="Fung_rhodopsin"/>
    <property type="match status" value="1"/>
</dbReference>
<evidence type="ECO:0000256" key="1">
    <source>
        <dbReference type="ARBA" id="ARBA00004141"/>
    </source>
</evidence>
<dbReference type="EMBL" id="JAAABM010000008">
    <property type="protein sequence ID" value="KAF7675557.1"/>
    <property type="molecule type" value="Genomic_DNA"/>
</dbReference>
<feature type="region of interest" description="Disordered" evidence="6">
    <location>
        <begin position="599"/>
        <end position="621"/>
    </location>
</feature>
<dbReference type="Proteomes" id="UP000596902">
    <property type="component" value="Unassembled WGS sequence"/>
</dbReference>
<keyword evidence="4 7" id="KW-1133">Transmembrane helix</keyword>
<proteinExistence type="predicted"/>
<feature type="transmembrane region" description="Helical" evidence="7">
    <location>
        <begin position="512"/>
        <end position="532"/>
    </location>
</feature>
<keyword evidence="5 7" id="KW-0472">Membrane</keyword>
<accession>A0A8H7B398</accession>
<evidence type="ECO:0000256" key="6">
    <source>
        <dbReference type="SAM" id="MobiDB-lite"/>
    </source>
</evidence>
<comment type="subcellular location">
    <subcellularLocation>
        <location evidence="1">Membrane</location>
        <topology evidence="1">Multi-pass membrane protein</topology>
    </subcellularLocation>
</comment>
<feature type="compositionally biased region" description="Pro residues" evidence="6">
    <location>
        <begin position="253"/>
        <end position="264"/>
    </location>
</feature>
<evidence type="ECO:0000256" key="2">
    <source>
        <dbReference type="ARBA" id="ARBA00022448"/>
    </source>
</evidence>
<dbReference type="RefSeq" id="XP_038785820.1">
    <property type="nucleotide sequence ID" value="XM_038931323.1"/>
</dbReference>
<evidence type="ECO:0000313" key="10">
    <source>
        <dbReference type="Proteomes" id="UP000596902"/>
    </source>
</evidence>
<feature type="region of interest" description="Disordered" evidence="6">
    <location>
        <begin position="1"/>
        <end position="49"/>
    </location>
</feature>
<feature type="transmembrane region" description="Helical" evidence="7">
    <location>
        <begin position="706"/>
        <end position="724"/>
    </location>
</feature>
<feature type="transmembrane region" description="Helical" evidence="7">
    <location>
        <begin position="955"/>
        <end position="974"/>
    </location>
</feature>
<evidence type="ECO:0000256" key="4">
    <source>
        <dbReference type="ARBA" id="ARBA00022989"/>
    </source>
</evidence>
<evidence type="ECO:0000313" key="9">
    <source>
        <dbReference type="EMBL" id="KAF7675557.1"/>
    </source>
</evidence>